<dbReference type="Proteomes" id="UP000199302">
    <property type="component" value="Unassembled WGS sequence"/>
</dbReference>
<reference evidence="1 2" key="1">
    <citation type="submission" date="2016-10" db="EMBL/GenBank/DDBJ databases">
        <authorList>
            <person name="de Groot N.N."/>
        </authorList>
    </citation>
    <scope>NUCLEOTIDE SEQUENCE [LARGE SCALE GENOMIC DNA]</scope>
    <source>
        <strain evidence="2">KMM 9023,NRIC 0796,JCM 17311,KCTC 23692</strain>
    </source>
</reference>
<gene>
    <name evidence="1" type="ORF">SAMN04515673_11365</name>
</gene>
<evidence type="ECO:0000313" key="2">
    <source>
        <dbReference type="Proteomes" id="UP000199302"/>
    </source>
</evidence>
<dbReference type="EMBL" id="FOYI01000013">
    <property type="protein sequence ID" value="SFR18194.1"/>
    <property type="molecule type" value="Genomic_DNA"/>
</dbReference>
<keyword evidence="2" id="KW-1185">Reference proteome</keyword>
<proteinExistence type="predicted"/>
<accession>A0A1I6EKA8</accession>
<dbReference type="AlphaFoldDB" id="A0A1I6EKA8"/>
<organism evidence="1 2">
    <name type="scientific">Poseidonocella sedimentorum</name>
    <dbReference type="NCBI Taxonomy" id="871652"/>
    <lineage>
        <taxon>Bacteria</taxon>
        <taxon>Pseudomonadati</taxon>
        <taxon>Pseudomonadota</taxon>
        <taxon>Alphaproteobacteria</taxon>
        <taxon>Rhodobacterales</taxon>
        <taxon>Roseobacteraceae</taxon>
        <taxon>Poseidonocella</taxon>
    </lineage>
</organism>
<evidence type="ECO:0000313" key="1">
    <source>
        <dbReference type="EMBL" id="SFR18194.1"/>
    </source>
</evidence>
<protein>
    <submittedName>
        <fullName evidence="1">Uncharacterized protein</fullName>
    </submittedName>
</protein>
<name>A0A1I6EKA8_9RHOB</name>
<sequence length="49" mass="5435">MSASIVNEGTFAIAPKVGSPPVLDFFSDKSPLYKMYNRPENRCTFCTFG</sequence>